<reference evidence="1" key="1">
    <citation type="submission" date="2022-12" db="EMBL/GenBank/DDBJ databases">
        <title>Reference genome sequencing for broad-spectrum identification of bacterial and archaeal isolates by mass spectrometry.</title>
        <authorList>
            <person name="Sekiguchi Y."/>
            <person name="Tourlousse D.M."/>
        </authorList>
    </citation>
    <scope>NUCLEOTIDE SEQUENCE</scope>
    <source>
        <strain evidence="1">ASRB1</strain>
    </source>
</reference>
<dbReference type="SUPFAM" id="SSF82784">
    <property type="entry name" value="OsmC-like"/>
    <property type="match status" value="1"/>
</dbReference>
<dbReference type="InterPro" id="IPR036102">
    <property type="entry name" value="OsmC/Ohrsf"/>
</dbReference>
<dbReference type="InterPro" id="IPR052924">
    <property type="entry name" value="OsmC/Ohr_hydroprdx_reductase"/>
</dbReference>
<accession>A0A9W6FWN7</accession>
<sequence length="192" mass="21409">MGQQAAEQQNDKILNGVNVSRLLSTIEAIKGDATIAKFKFRARNRWINGGHNRTTITDFYGAKQDLSHDKPFELDEDEHTLLLGEDIGPNPVEYLLTGLVGCLTSSLVYHAAARGIEIRGIESRLEGDVDLRGFLGLSKDVKVGYENIRVYFKIDADVSEEEKEELIRMAQKYSPVFNTVANPTPVSVKLDK</sequence>
<keyword evidence="2" id="KW-1185">Reference proteome</keyword>
<dbReference type="PANTHER" id="PTHR35368:SF1">
    <property type="entry name" value="HYDROPEROXIDE REDUCTASE"/>
    <property type="match status" value="1"/>
</dbReference>
<dbReference type="AlphaFoldDB" id="A0A9W6FWN7"/>
<evidence type="ECO:0000313" key="2">
    <source>
        <dbReference type="Proteomes" id="UP001144372"/>
    </source>
</evidence>
<dbReference type="Gene3D" id="3.30.300.20">
    <property type="match status" value="1"/>
</dbReference>
<dbReference type="InterPro" id="IPR015946">
    <property type="entry name" value="KH_dom-like_a/b"/>
</dbReference>
<proteinExistence type="predicted"/>
<dbReference type="InterPro" id="IPR003718">
    <property type="entry name" value="OsmC/Ohr_fam"/>
</dbReference>
<name>A0A9W6FWN7_9BACT</name>
<evidence type="ECO:0000313" key="1">
    <source>
        <dbReference type="EMBL" id="GLI36219.1"/>
    </source>
</evidence>
<protein>
    <submittedName>
        <fullName evidence="1">Osmotically inducible protein C</fullName>
    </submittedName>
</protein>
<dbReference type="Pfam" id="PF02566">
    <property type="entry name" value="OsmC"/>
    <property type="match status" value="1"/>
</dbReference>
<comment type="caution">
    <text evidence="1">The sequence shown here is derived from an EMBL/GenBank/DDBJ whole genome shotgun (WGS) entry which is preliminary data.</text>
</comment>
<dbReference type="RefSeq" id="WP_281796454.1">
    <property type="nucleotide sequence ID" value="NZ_BSDR01000001.1"/>
</dbReference>
<dbReference type="PANTHER" id="PTHR35368">
    <property type="entry name" value="HYDROPEROXIDE REDUCTASE"/>
    <property type="match status" value="1"/>
</dbReference>
<organism evidence="1 2">
    <name type="scientific">Desulforhabdus amnigena</name>
    <dbReference type="NCBI Taxonomy" id="40218"/>
    <lineage>
        <taxon>Bacteria</taxon>
        <taxon>Pseudomonadati</taxon>
        <taxon>Thermodesulfobacteriota</taxon>
        <taxon>Syntrophobacteria</taxon>
        <taxon>Syntrophobacterales</taxon>
        <taxon>Syntrophobacteraceae</taxon>
        <taxon>Desulforhabdus</taxon>
    </lineage>
</organism>
<dbReference type="EMBL" id="BSDR01000001">
    <property type="protein sequence ID" value="GLI36219.1"/>
    <property type="molecule type" value="Genomic_DNA"/>
</dbReference>
<gene>
    <name evidence="1" type="ORF">DAMNIGENAA_36520</name>
</gene>
<dbReference type="Proteomes" id="UP001144372">
    <property type="component" value="Unassembled WGS sequence"/>
</dbReference>